<feature type="transmembrane region" description="Helical" evidence="7">
    <location>
        <begin position="72"/>
        <end position="96"/>
    </location>
</feature>
<dbReference type="Gene3D" id="1.10.3720.10">
    <property type="entry name" value="MetI-like"/>
    <property type="match status" value="1"/>
</dbReference>
<dbReference type="RefSeq" id="WP_131156693.1">
    <property type="nucleotide sequence ID" value="NZ_CP036402.1"/>
</dbReference>
<dbReference type="KEGG" id="erz:ER308_20435"/>
<evidence type="ECO:0000256" key="2">
    <source>
        <dbReference type="ARBA" id="ARBA00022448"/>
    </source>
</evidence>
<keyword evidence="5 7" id="KW-1133">Transmembrane helix</keyword>
<evidence type="ECO:0000256" key="4">
    <source>
        <dbReference type="ARBA" id="ARBA00022692"/>
    </source>
</evidence>
<protein>
    <submittedName>
        <fullName evidence="9">Carbohydrate ABC transporter permease</fullName>
    </submittedName>
</protein>
<keyword evidence="2 7" id="KW-0813">Transport</keyword>
<evidence type="ECO:0000313" key="9">
    <source>
        <dbReference type="EMBL" id="QBI21701.1"/>
    </source>
</evidence>
<proteinExistence type="inferred from homology"/>
<comment type="similarity">
    <text evidence="7">Belongs to the binding-protein-dependent transport system permease family.</text>
</comment>
<comment type="subcellular location">
    <subcellularLocation>
        <location evidence="1 7">Cell membrane</location>
        <topology evidence="1 7">Multi-pass membrane protein</topology>
    </subcellularLocation>
</comment>
<evidence type="ECO:0000256" key="5">
    <source>
        <dbReference type="ARBA" id="ARBA00022989"/>
    </source>
</evidence>
<keyword evidence="10" id="KW-1185">Reference proteome</keyword>
<name>A0A411YKJ6_9ACTN</name>
<feature type="transmembrane region" description="Helical" evidence="7">
    <location>
        <begin position="237"/>
        <end position="258"/>
    </location>
</feature>
<dbReference type="Proteomes" id="UP000291469">
    <property type="component" value="Chromosome"/>
</dbReference>
<accession>A0A411YKJ6</accession>
<organism evidence="9 10">
    <name type="scientific">Egibacter rhizosphaerae</name>
    <dbReference type="NCBI Taxonomy" id="1670831"/>
    <lineage>
        <taxon>Bacteria</taxon>
        <taxon>Bacillati</taxon>
        <taxon>Actinomycetota</taxon>
        <taxon>Nitriliruptoria</taxon>
        <taxon>Egibacterales</taxon>
        <taxon>Egibacteraceae</taxon>
        <taxon>Egibacter</taxon>
    </lineage>
</organism>
<evidence type="ECO:0000256" key="7">
    <source>
        <dbReference type="RuleBase" id="RU363032"/>
    </source>
</evidence>
<feature type="transmembrane region" description="Helical" evidence="7">
    <location>
        <begin position="182"/>
        <end position="203"/>
    </location>
</feature>
<dbReference type="Pfam" id="PF00528">
    <property type="entry name" value="BPD_transp_1"/>
    <property type="match status" value="1"/>
</dbReference>
<dbReference type="InterPro" id="IPR035906">
    <property type="entry name" value="MetI-like_sf"/>
</dbReference>
<keyword evidence="3" id="KW-1003">Cell membrane</keyword>
<dbReference type="CDD" id="cd06261">
    <property type="entry name" value="TM_PBP2"/>
    <property type="match status" value="1"/>
</dbReference>
<dbReference type="OrthoDB" id="2063054at2"/>
<dbReference type="GO" id="GO:0055085">
    <property type="term" value="P:transmembrane transport"/>
    <property type="evidence" value="ECO:0007669"/>
    <property type="project" value="InterPro"/>
</dbReference>
<dbReference type="PROSITE" id="PS50928">
    <property type="entry name" value="ABC_TM1"/>
    <property type="match status" value="1"/>
</dbReference>
<reference evidence="9 10" key="1">
    <citation type="submission" date="2019-01" db="EMBL/GenBank/DDBJ databases">
        <title>Egibacter rhizosphaerae EGI 80759T.</title>
        <authorList>
            <person name="Chen D.-D."/>
            <person name="Tian Y."/>
            <person name="Jiao J.-Y."/>
            <person name="Zhang X.-T."/>
            <person name="Zhang Y.-G."/>
            <person name="Zhang Y."/>
            <person name="Xiao M."/>
            <person name="Shu W.-S."/>
            <person name="Li W.-J."/>
        </authorList>
    </citation>
    <scope>NUCLEOTIDE SEQUENCE [LARGE SCALE GENOMIC DNA]</scope>
    <source>
        <strain evidence="9 10">EGI 80759</strain>
    </source>
</reference>
<sequence>MRPKRSAVIATHLVLGVTTFLFVFPIIWALAKSTQDLGTSVSTSLALGDQFVTNAWAALDRFGLGQMMGNTIFVTAAVTLGKTVLSLLAATAFVYFRFPFQGLAFALVLFTLMMPTEALIRALFDLVGDLGMLNSYEGLILPFMASATGTFLFRQHFLRIPRDLVEAAQVDGVGPFRFLRSFLVPLSWNIIGASAVIDVVYMWNMYLWPRWAATDPEVMMVQVGLVRLLSEQQVNHWGIIMAGAIITMIPPLIIFMLLQERFTRGFALSGDK</sequence>
<feature type="transmembrane region" description="Helical" evidence="7">
    <location>
        <begin position="103"/>
        <end position="124"/>
    </location>
</feature>
<evidence type="ECO:0000256" key="3">
    <source>
        <dbReference type="ARBA" id="ARBA00022475"/>
    </source>
</evidence>
<keyword evidence="4 7" id="KW-0812">Transmembrane</keyword>
<feature type="transmembrane region" description="Helical" evidence="7">
    <location>
        <begin position="7"/>
        <end position="31"/>
    </location>
</feature>
<dbReference type="GO" id="GO:0005886">
    <property type="term" value="C:plasma membrane"/>
    <property type="evidence" value="ECO:0007669"/>
    <property type="project" value="UniProtKB-SubCell"/>
</dbReference>
<dbReference type="InterPro" id="IPR000515">
    <property type="entry name" value="MetI-like"/>
</dbReference>
<gene>
    <name evidence="9" type="ORF">ER308_20435</name>
</gene>
<feature type="domain" description="ABC transmembrane type-1" evidence="8">
    <location>
        <begin position="68"/>
        <end position="258"/>
    </location>
</feature>
<evidence type="ECO:0000313" key="10">
    <source>
        <dbReference type="Proteomes" id="UP000291469"/>
    </source>
</evidence>
<dbReference type="AlphaFoldDB" id="A0A411YKJ6"/>
<feature type="transmembrane region" description="Helical" evidence="7">
    <location>
        <begin position="136"/>
        <end position="153"/>
    </location>
</feature>
<dbReference type="PANTHER" id="PTHR43744:SF8">
    <property type="entry name" value="SN-GLYCEROL-3-PHOSPHATE TRANSPORT SYSTEM PERMEASE PROTEIN UGPE"/>
    <property type="match status" value="1"/>
</dbReference>
<evidence type="ECO:0000259" key="8">
    <source>
        <dbReference type="PROSITE" id="PS50928"/>
    </source>
</evidence>
<keyword evidence="6 7" id="KW-0472">Membrane</keyword>
<dbReference type="PANTHER" id="PTHR43744">
    <property type="entry name" value="ABC TRANSPORTER PERMEASE PROTEIN MG189-RELATED-RELATED"/>
    <property type="match status" value="1"/>
</dbReference>
<evidence type="ECO:0000256" key="1">
    <source>
        <dbReference type="ARBA" id="ARBA00004651"/>
    </source>
</evidence>
<dbReference type="EMBL" id="CP036402">
    <property type="protein sequence ID" value="QBI21701.1"/>
    <property type="molecule type" value="Genomic_DNA"/>
</dbReference>
<dbReference type="SUPFAM" id="SSF161098">
    <property type="entry name" value="MetI-like"/>
    <property type="match status" value="1"/>
</dbReference>
<evidence type="ECO:0000256" key="6">
    <source>
        <dbReference type="ARBA" id="ARBA00023136"/>
    </source>
</evidence>